<dbReference type="AlphaFoldDB" id="A0AAE0XXX2"/>
<protein>
    <submittedName>
        <fullName evidence="1">Uncharacterized protein</fullName>
    </submittedName>
</protein>
<organism evidence="1 2">
    <name type="scientific">Elysia crispata</name>
    <name type="common">lettuce slug</name>
    <dbReference type="NCBI Taxonomy" id="231223"/>
    <lineage>
        <taxon>Eukaryota</taxon>
        <taxon>Metazoa</taxon>
        <taxon>Spiralia</taxon>
        <taxon>Lophotrochozoa</taxon>
        <taxon>Mollusca</taxon>
        <taxon>Gastropoda</taxon>
        <taxon>Heterobranchia</taxon>
        <taxon>Euthyneura</taxon>
        <taxon>Panpulmonata</taxon>
        <taxon>Sacoglossa</taxon>
        <taxon>Placobranchoidea</taxon>
        <taxon>Plakobranchidae</taxon>
        <taxon>Elysia</taxon>
    </lineage>
</organism>
<accession>A0AAE0XXX2</accession>
<gene>
    <name evidence="1" type="ORF">RRG08_017688</name>
</gene>
<proteinExistence type="predicted"/>
<evidence type="ECO:0000313" key="1">
    <source>
        <dbReference type="EMBL" id="KAK3723781.1"/>
    </source>
</evidence>
<comment type="caution">
    <text evidence="1">The sequence shown here is derived from an EMBL/GenBank/DDBJ whole genome shotgun (WGS) entry which is preliminary data.</text>
</comment>
<name>A0AAE0XXX2_9GAST</name>
<sequence>MIAYILHYETEIQTLQIYVTQKISLVHTAGATRRHHPLLVNNPSIFYTLQFSPDTGYHAAAVSVFTPHGFLSGPWPVWAAPV</sequence>
<dbReference type="Proteomes" id="UP001283361">
    <property type="component" value="Unassembled WGS sequence"/>
</dbReference>
<dbReference type="EMBL" id="JAWDGP010007355">
    <property type="protein sequence ID" value="KAK3723781.1"/>
    <property type="molecule type" value="Genomic_DNA"/>
</dbReference>
<reference evidence="1" key="1">
    <citation type="journal article" date="2023" name="G3 (Bethesda)">
        <title>A reference genome for the long-term kleptoplast-retaining sea slug Elysia crispata morphotype clarki.</title>
        <authorList>
            <person name="Eastman K.E."/>
            <person name="Pendleton A.L."/>
            <person name="Shaikh M.A."/>
            <person name="Suttiyut T."/>
            <person name="Ogas R."/>
            <person name="Tomko P."/>
            <person name="Gavelis G."/>
            <person name="Widhalm J.R."/>
            <person name="Wisecaver J.H."/>
        </authorList>
    </citation>
    <scope>NUCLEOTIDE SEQUENCE</scope>
    <source>
        <strain evidence="1">ECLA1</strain>
    </source>
</reference>
<keyword evidence="2" id="KW-1185">Reference proteome</keyword>
<evidence type="ECO:0000313" key="2">
    <source>
        <dbReference type="Proteomes" id="UP001283361"/>
    </source>
</evidence>